<dbReference type="STRING" id="1802312.A3C06_02780"/>
<reference evidence="10 11" key="1">
    <citation type="journal article" date="2016" name="Nat. Commun.">
        <title>Thousands of microbial genomes shed light on interconnected biogeochemical processes in an aquifer system.</title>
        <authorList>
            <person name="Anantharaman K."/>
            <person name="Brown C.T."/>
            <person name="Hug L.A."/>
            <person name="Sharon I."/>
            <person name="Castelle C.J."/>
            <person name="Probst A.J."/>
            <person name="Thomas B.C."/>
            <person name="Singh A."/>
            <person name="Wilkins M.J."/>
            <person name="Karaoz U."/>
            <person name="Brodie E.L."/>
            <person name="Williams K.H."/>
            <person name="Hubbard S.S."/>
            <person name="Banfield J.F."/>
        </authorList>
    </citation>
    <scope>NUCLEOTIDE SEQUENCE [LARGE SCALE GENOMIC DNA]</scope>
</reference>
<dbReference type="EMBL" id="MHRQ01000020">
    <property type="protein sequence ID" value="OHA26477.1"/>
    <property type="molecule type" value="Genomic_DNA"/>
</dbReference>
<evidence type="ECO:0000259" key="9">
    <source>
        <dbReference type="Pfam" id="PF13231"/>
    </source>
</evidence>
<evidence type="ECO:0000256" key="7">
    <source>
        <dbReference type="ARBA" id="ARBA00023136"/>
    </source>
</evidence>
<dbReference type="GO" id="GO:0009103">
    <property type="term" value="P:lipopolysaccharide biosynthetic process"/>
    <property type="evidence" value="ECO:0007669"/>
    <property type="project" value="UniProtKB-ARBA"/>
</dbReference>
<dbReference type="Pfam" id="PF13231">
    <property type="entry name" value="PMT_2"/>
    <property type="match status" value="1"/>
</dbReference>
<dbReference type="InterPro" id="IPR050297">
    <property type="entry name" value="LipidA_mod_glycosyltrf_83"/>
</dbReference>
<feature type="transmembrane region" description="Helical" evidence="8">
    <location>
        <begin position="178"/>
        <end position="205"/>
    </location>
</feature>
<dbReference type="PANTHER" id="PTHR33908">
    <property type="entry name" value="MANNOSYLTRANSFERASE YKCB-RELATED"/>
    <property type="match status" value="1"/>
</dbReference>
<dbReference type="InterPro" id="IPR038731">
    <property type="entry name" value="RgtA/B/C-like"/>
</dbReference>
<evidence type="ECO:0000256" key="5">
    <source>
        <dbReference type="ARBA" id="ARBA00022692"/>
    </source>
</evidence>
<feature type="transmembrane region" description="Helical" evidence="8">
    <location>
        <begin position="79"/>
        <end position="101"/>
    </location>
</feature>
<dbReference type="Proteomes" id="UP000177565">
    <property type="component" value="Unassembled WGS sequence"/>
</dbReference>
<dbReference type="PANTHER" id="PTHR33908:SF11">
    <property type="entry name" value="MEMBRANE PROTEIN"/>
    <property type="match status" value="1"/>
</dbReference>
<feature type="transmembrane region" description="Helical" evidence="8">
    <location>
        <begin position="277"/>
        <end position="294"/>
    </location>
</feature>
<evidence type="ECO:0000256" key="3">
    <source>
        <dbReference type="ARBA" id="ARBA00022676"/>
    </source>
</evidence>
<evidence type="ECO:0000256" key="4">
    <source>
        <dbReference type="ARBA" id="ARBA00022679"/>
    </source>
</evidence>
<dbReference type="GO" id="GO:0005886">
    <property type="term" value="C:plasma membrane"/>
    <property type="evidence" value="ECO:0007669"/>
    <property type="project" value="UniProtKB-SubCell"/>
</dbReference>
<proteinExistence type="predicted"/>
<accession>A0A1G2MRF6</accession>
<keyword evidence="3" id="KW-0328">Glycosyltransferase</keyword>
<dbReference type="AlphaFoldDB" id="A0A1G2MRF6"/>
<dbReference type="GO" id="GO:0016763">
    <property type="term" value="F:pentosyltransferase activity"/>
    <property type="evidence" value="ECO:0007669"/>
    <property type="project" value="TreeGrafter"/>
</dbReference>
<sequence>MSKNVAQGTYQTLIAKHRWPLLCGVLIFLFVLGLSLSTLTTKPRLWTDEAASIELSKNFATDGVLDFQFAPGKYTGFPYLLQSTGYPTTVPLAVLFTVFGFSFTLARVYMLVWMFLALATVYMVVRKFFDAHVAVLSVLLLATFASYYASGRTVVGEIPGFLFLLLALYWWLEKKSYVVTGFFMGLALVAKPSVFLLVLPAVFFVLTREPRRLIPRLFQVAVGMTPAGLAAVALATDQPFSLDFWRQVAVFYRNPYSSDIFANISHNLAGFLNSTTLIYFSVLFLVVLVARFLVKRKETKWLYDFVGIYSLISFSYYLRSPGWLRYILIAELLILIVLPHAVFTLACYAQKRVKFLRTFQMATVTVYLISALAVLQVVQLFTAADIYTSNQAMMVAHYLDKIYSHARVAVIDNANVYALLTNPKREGVLALTGIPVIGKNPLLNPVLPQVVVSFPEDRFRDEAKDVLAARYRFVENYQGFDIFELKP</sequence>
<keyword evidence="7 8" id="KW-0472">Membrane</keyword>
<feature type="transmembrane region" description="Helical" evidence="8">
    <location>
        <begin position="154"/>
        <end position="172"/>
    </location>
</feature>
<evidence type="ECO:0000313" key="11">
    <source>
        <dbReference type="Proteomes" id="UP000177565"/>
    </source>
</evidence>
<feature type="transmembrane region" description="Helical" evidence="8">
    <location>
        <begin position="301"/>
        <end position="318"/>
    </location>
</feature>
<feature type="transmembrane region" description="Helical" evidence="8">
    <location>
        <begin position="21"/>
        <end position="39"/>
    </location>
</feature>
<keyword evidence="6 8" id="KW-1133">Transmembrane helix</keyword>
<protein>
    <recommendedName>
        <fullName evidence="9">Glycosyltransferase RgtA/B/C/D-like domain-containing protein</fullName>
    </recommendedName>
</protein>
<comment type="subcellular location">
    <subcellularLocation>
        <location evidence="1">Cell membrane</location>
        <topology evidence="1">Multi-pass membrane protein</topology>
    </subcellularLocation>
</comment>
<feature type="transmembrane region" description="Helical" evidence="8">
    <location>
        <begin position="108"/>
        <end position="125"/>
    </location>
</feature>
<evidence type="ECO:0000313" key="10">
    <source>
        <dbReference type="EMBL" id="OHA26477.1"/>
    </source>
</evidence>
<evidence type="ECO:0000256" key="1">
    <source>
        <dbReference type="ARBA" id="ARBA00004651"/>
    </source>
</evidence>
<feature type="transmembrane region" description="Helical" evidence="8">
    <location>
        <begin position="217"/>
        <end position="236"/>
    </location>
</feature>
<organism evidence="10 11">
    <name type="scientific">Candidatus Taylorbacteria bacterium RIFCSPHIGHO2_02_FULL_46_13</name>
    <dbReference type="NCBI Taxonomy" id="1802312"/>
    <lineage>
        <taxon>Bacteria</taxon>
        <taxon>Candidatus Tayloriibacteriota</taxon>
    </lineage>
</organism>
<evidence type="ECO:0000256" key="2">
    <source>
        <dbReference type="ARBA" id="ARBA00022475"/>
    </source>
</evidence>
<name>A0A1G2MRF6_9BACT</name>
<gene>
    <name evidence="10" type="ORF">A3C06_02780</name>
</gene>
<keyword evidence="5 8" id="KW-0812">Transmembrane</keyword>
<keyword evidence="4" id="KW-0808">Transferase</keyword>
<feature type="transmembrane region" description="Helical" evidence="8">
    <location>
        <begin position="361"/>
        <end position="381"/>
    </location>
</feature>
<feature type="transmembrane region" description="Helical" evidence="8">
    <location>
        <begin position="324"/>
        <end position="349"/>
    </location>
</feature>
<evidence type="ECO:0000256" key="6">
    <source>
        <dbReference type="ARBA" id="ARBA00022989"/>
    </source>
</evidence>
<comment type="caution">
    <text evidence="10">The sequence shown here is derived from an EMBL/GenBank/DDBJ whole genome shotgun (WGS) entry which is preliminary data.</text>
</comment>
<keyword evidence="2" id="KW-1003">Cell membrane</keyword>
<evidence type="ECO:0000256" key="8">
    <source>
        <dbReference type="SAM" id="Phobius"/>
    </source>
</evidence>
<feature type="domain" description="Glycosyltransferase RgtA/B/C/D-like" evidence="9">
    <location>
        <begin position="93"/>
        <end position="214"/>
    </location>
</feature>
<feature type="transmembrane region" description="Helical" evidence="8">
    <location>
        <begin position="131"/>
        <end position="149"/>
    </location>
</feature>